<dbReference type="AlphaFoldDB" id="A0A9N7YXD1"/>
<reference evidence="2" key="1">
    <citation type="submission" date="2020-03" db="EMBL/GenBank/DDBJ databases">
        <authorList>
            <person name="Weist P."/>
        </authorList>
    </citation>
    <scope>NUCLEOTIDE SEQUENCE</scope>
</reference>
<name>A0A9N7YXD1_PLEPL</name>
<gene>
    <name evidence="2" type="ORF">PLEPLA_LOCUS29709</name>
</gene>
<evidence type="ECO:0000313" key="2">
    <source>
        <dbReference type="EMBL" id="CAB1441995.1"/>
    </source>
</evidence>
<accession>A0A9N7YXD1</accession>
<protein>
    <submittedName>
        <fullName evidence="2">Uncharacterized protein</fullName>
    </submittedName>
</protein>
<feature type="compositionally biased region" description="Basic and acidic residues" evidence="1">
    <location>
        <begin position="23"/>
        <end position="40"/>
    </location>
</feature>
<organism evidence="2 3">
    <name type="scientific">Pleuronectes platessa</name>
    <name type="common">European plaice</name>
    <dbReference type="NCBI Taxonomy" id="8262"/>
    <lineage>
        <taxon>Eukaryota</taxon>
        <taxon>Metazoa</taxon>
        <taxon>Chordata</taxon>
        <taxon>Craniata</taxon>
        <taxon>Vertebrata</taxon>
        <taxon>Euteleostomi</taxon>
        <taxon>Actinopterygii</taxon>
        <taxon>Neopterygii</taxon>
        <taxon>Teleostei</taxon>
        <taxon>Neoteleostei</taxon>
        <taxon>Acanthomorphata</taxon>
        <taxon>Carangaria</taxon>
        <taxon>Pleuronectiformes</taxon>
        <taxon>Pleuronectoidei</taxon>
        <taxon>Pleuronectidae</taxon>
        <taxon>Pleuronectes</taxon>
    </lineage>
</organism>
<sequence length="100" mass="10975">MLNTAAKQSPGKDANTVMLMTEGAEKKDGEEKEIEREERTAGSVTQELFLCTLPAQEGGPVSEAAPENKRMVLKTWNMSADAHQRRLTAPCLPTHTHTLL</sequence>
<proteinExistence type="predicted"/>
<feature type="region of interest" description="Disordered" evidence="1">
    <location>
        <begin position="1"/>
        <end position="43"/>
    </location>
</feature>
<comment type="caution">
    <text evidence="2">The sequence shown here is derived from an EMBL/GenBank/DDBJ whole genome shotgun (WGS) entry which is preliminary data.</text>
</comment>
<evidence type="ECO:0000256" key="1">
    <source>
        <dbReference type="SAM" id="MobiDB-lite"/>
    </source>
</evidence>
<keyword evidence="3" id="KW-1185">Reference proteome</keyword>
<dbReference type="Proteomes" id="UP001153269">
    <property type="component" value="Unassembled WGS sequence"/>
</dbReference>
<evidence type="ECO:0000313" key="3">
    <source>
        <dbReference type="Proteomes" id="UP001153269"/>
    </source>
</evidence>
<dbReference type="EMBL" id="CADEAL010002757">
    <property type="protein sequence ID" value="CAB1441995.1"/>
    <property type="molecule type" value="Genomic_DNA"/>
</dbReference>